<organism evidence="1 3">
    <name type="scientific">Phytophthora infestans</name>
    <name type="common">Potato late blight agent</name>
    <name type="synonym">Botrytis infestans</name>
    <dbReference type="NCBI Taxonomy" id="4787"/>
    <lineage>
        <taxon>Eukaryota</taxon>
        <taxon>Sar</taxon>
        <taxon>Stramenopiles</taxon>
        <taxon>Oomycota</taxon>
        <taxon>Peronosporomycetes</taxon>
        <taxon>Peronosporales</taxon>
        <taxon>Peronosporaceae</taxon>
        <taxon>Phytophthora</taxon>
    </lineage>
</organism>
<evidence type="ECO:0000313" key="2">
    <source>
        <dbReference type="EMBL" id="KAF4145238.1"/>
    </source>
</evidence>
<sequence>MGGYASKQIDAVREPGFYGVAVLKCWGKLVKSETGTDKKLELPLAPGSFKKVSTAHLGASQKTIR</sequence>
<evidence type="ECO:0000313" key="1">
    <source>
        <dbReference type="EMBL" id="KAF4132131.1"/>
    </source>
</evidence>
<name>A0A8S9TTS8_PHYIN</name>
<proteinExistence type="predicted"/>
<evidence type="ECO:0000313" key="3">
    <source>
        <dbReference type="Proteomes" id="UP000704712"/>
    </source>
</evidence>
<protein>
    <submittedName>
        <fullName evidence="1">Uncharacterized protein</fullName>
    </submittedName>
</protein>
<comment type="caution">
    <text evidence="1">The sequence shown here is derived from an EMBL/GenBank/DDBJ whole genome shotgun (WGS) entry which is preliminary data.</text>
</comment>
<dbReference type="EMBL" id="JAACNO010000753">
    <property type="protein sequence ID" value="KAF4145238.1"/>
    <property type="molecule type" value="Genomic_DNA"/>
</dbReference>
<reference evidence="1" key="1">
    <citation type="submission" date="2020-03" db="EMBL/GenBank/DDBJ databases">
        <title>Hybrid Assembly of Korean Phytophthora infestans isolates.</title>
        <authorList>
            <person name="Prokchorchik M."/>
            <person name="Lee Y."/>
            <person name="Seo J."/>
            <person name="Cho J.-H."/>
            <person name="Park Y.-E."/>
            <person name="Jang D.-C."/>
            <person name="Im J.-S."/>
            <person name="Choi J.-G."/>
            <person name="Park H.-J."/>
            <person name="Lee G.-B."/>
            <person name="Lee Y.-G."/>
            <person name="Hong S.-Y."/>
            <person name="Cho K."/>
            <person name="Sohn K.H."/>
        </authorList>
    </citation>
    <scope>NUCLEOTIDE SEQUENCE</scope>
    <source>
        <strain evidence="1">KR_2_A2</strain>
    </source>
</reference>
<dbReference type="AlphaFoldDB" id="A0A8S9TTS8"/>
<dbReference type="Proteomes" id="UP000704712">
    <property type="component" value="Unassembled WGS sequence"/>
</dbReference>
<gene>
    <name evidence="2" type="ORF">GN958_ATG05592</name>
    <name evidence="1" type="ORF">GN958_ATG18679</name>
</gene>
<accession>A0A8S9TTS8</accession>
<dbReference type="EMBL" id="JAACNO010002609">
    <property type="protein sequence ID" value="KAF4132131.1"/>
    <property type="molecule type" value="Genomic_DNA"/>
</dbReference>